<protein>
    <recommendedName>
        <fullName evidence="2">PF03932 family protein CutC</fullName>
    </recommendedName>
</protein>
<feature type="compositionally biased region" description="Polar residues" evidence="3">
    <location>
        <begin position="176"/>
        <end position="191"/>
    </location>
</feature>
<dbReference type="InterPro" id="IPR036822">
    <property type="entry name" value="CutC-like_dom_sf"/>
</dbReference>
<dbReference type="Proteomes" id="UP000609323">
    <property type="component" value="Unassembled WGS sequence"/>
</dbReference>
<dbReference type="SUPFAM" id="SSF110395">
    <property type="entry name" value="CutC-like"/>
    <property type="match status" value="1"/>
</dbReference>
<dbReference type="Gene3D" id="3.20.20.380">
    <property type="entry name" value="Copper homeostasis (CutC) domain"/>
    <property type="match status" value="1"/>
</dbReference>
<feature type="region of interest" description="Disordered" evidence="3">
    <location>
        <begin position="172"/>
        <end position="193"/>
    </location>
</feature>
<evidence type="ECO:0000313" key="4">
    <source>
        <dbReference type="EMBL" id="GGA32148.1"/>
    </source>
</evidence>
<dbReference type="Pfam" id="PF03932">
    <property type="entry name" value="CutC"/>
    <property type="match status" value="1"/>
</dbReference>
<reference evidence="5" key="1">
    <citation type="journal article" date="2019" name="Int. J. Syst. Evol. Microbiol.">
        <title>The Global Catalogue of Microorganisms (GCM) 10K type strain sequencing project: providing services to taxonomists for standard genome sequencing and annotation.</title>
        <authorList>
            <consortium name="The Broad Institute Genomics Platform"/>
            <consortium name="The Broad Institute Genome Sequencing Center for Infectious Disease"/>
            <person name="Wu L."/>
            <person name="Ma J."/>
        </authorList>
    </citation>
    <scope>NUCLEOTIDE SEQUENCE [LARGE SCALE GENOMIC DNA]</scope>
    <source>
        <strain evidence="5">CGMCC 1.15044</strain>
    </source>
</reference>
<dbReference type="HAMAP" id="MF_00795">
    <property type="entry name" value="CutC"/>
    <property type="match status" value="1"/>
</dbReference>
<dbReference type="EMBL" id="BMHF01000004">
    <property type="protein sequence ID" value="GGA32148.1"/>
    <property type="molecule type" value="Genomic_DNA"/>
</dbReference>
<name>A0ABQ1FX66_9BACL</name>
<keyword evidence="5" id="KW-1185">Reference proteome</keyword>
<comment type="caution">
    <text evidence="4">The sequence shown here is derived from an EMBL/GenBank/DDBJ whole genome shotgun (WGS) entry which is preliminary data.</text>
</comment>
<proteinExistence type="inferred from homology"/>
<gene>
    <name evidence="2" type="primary">cutC</name>
    <name evidence="4" type="ORF">GCM10010917_16640</name>
</gene>
<sequence>MLLEVIATCIEDAVTAEQGGADRIELITAIGEGGLTPGIGMVKQVVRSIRIPVHVMVRPHSRSFVYSQPDQEVMAEEIKAIRQAGAAGIVIGALTPAGRIDRAALERWLPLAEGMNVTFHRAFDELADLTGGLAELKAYPQINRVLTSGGVMPAPQAIPVIADLVRLSRQPDASLAQESPAGSGQEGQTQTRQERPVILAGHGLTIEGIADFVQAAGVAEVHFGTSVRRDGDGLKEIDPERLRKLVKRLKG</sequence>
<accession>A0ABQ1FX66</accession>
<dbReference type="PANTHER" id="PTHR12598:SF0">
    <property type="entry name" value="COPPER HOMEOSTASIS PROTEIN CUTC HOMOLOG"/>
    <property type="match status" value="1"/>
</dbReference>
<dbReference type="RefSeq" id="WP_094095202.1">
    <property type="nucleotide sequence ID" value="NZ_BMHF01000004.1"/>
</dbReference>
<dbReference type="PANTHER" id="PTHR12598">
    <property type="entry name" value="COPPER HOMEOSTASIS PROTEIN CUTC"/>
    <property type="match status" value="1"/>
</dbReference>
<evidence type="ECO:0000256" key="3">
    <source>
        <dbReference type="SAM" id="MobiDB-lite"/>
    </source>
</evidence>
<keyword evidence="2" id="KW-0963">Cytoplasm</keyword>
<evidence type="ECO:0000256" key="2">
    <source>
        <dbReference type="HAMAP-Rule" id="MF_00795"/>
    </source>
</evidence>
<organism evidence="4 5">
    <name type="scientific">Paenibacillus physcomitrellae</name>
    <dbReference type="NCBI Taxonomy" id="1619311"/>
    <lineage>
        <taxon>Bacteria</taxon>
        <taxon>Bacillati</taxon>
        <taxon>Bacillota</taxon>
        <taxon>Bacilli</taxon>
        <taxon>Bacillales</taxon>
        <taxon>Paenibacillaceae</taxon>
        <taxon>Paenibacillus</taxon>
    </lineage>
</organism>
<evidence type="ECO:0000256" key="1">
    <source>
        <dbReference type="ARBA" id="ARBA00007768"/>
    </source>
</evidence>
<dbReference type="InterPro" id="IPR005627">
    <property type="entry name" value="CutC-like"/>
</dbReference>
<comment type="similarity">
    <text evidence="1 2">Belongs to the CutC family.</text>
</comment>
<comment type="subcellular location">
    <subcellularLocation>
        <location evidence="2">Cytoplasm</location>
    </subcellularLocation>
</comment>
<evidence type="ECO:0000313" key="5">
    <source>
        <dbReference type="Proteomes" id="UP000609323"/>
    </source>
</evidence>
<comment type="caution">
    <text evidence="2">Once thought to be involved in copper homeostasis, experiments in E.coli have shown this is not the case.</text>
</comment>